<evidence type="ECO:0000313" key="2">
    <source>
        <dbReference type="EMBL" id="PNJ26538.1"/>
    </source>
</evidence>
<gene>
    <name evidence="2" type="ORF">CR201_G0038939</name>
</gene>
<dbReference type="EMBL" id="NDHI03003533">
    <property type="protein sequence ID" value="PNJ26538.1"/>
    <property type="molecule type" value="Genomic_DNA"/>
</dbReference>
<feature type="region of interest" description="Disordered" evidence="1">
    <location>
        <begin position="56"/>
        <end position="86"/>
    </location>
</feature>
<name>A0A2J8T0I3_PONAB</name>
<evidence type="ECO:0000256" key="1">
    <source>
        <dbReference type="SAM" id="MobiDB-lite"/>
    </source>
</evidence>
<comment type="caution">
    <text evidence="2">The sequence shown here is derived from an EMBL/GenBank/DDBJ whole genome shotgun (WGS) entry which is preliminary data.</text>
</comment>
<protein>
    <submittedName>
        <fullName evidence="2">Uncharacterized protein</fullName>
    </submittedName>
</protein>
<accession>A0A2J8T0I3</accession>
<reference evidence="2" key="1">
    <citation type="submission" date="2017-12" db="EMBL/GenBank/DDBJ databases">
        <title>High-resolution comparative analysis of great ape genomes.</title>
        <authorList>
            <person name="Pollen A."/>
            <person name="Hastie A."/>
            <person name="Hormozdiari F."/>
            <person name="Dougherty M."/>
            <person name="Liu R."/>
            <person name="Chaisson M."/>
            <person name="Hoppe E."/>
            <person name="Hill C."/>
            <person name="Pang A."/>
            <person name="Hillier L."/>
            <person name="Baker C."/>
            <person name="Armstrong J."/>
            <person name="Shendure J."/>
            <person name="Paten B."/>
            <person name="Wilson R."/>
            <person name="Chao H."/>
            <person name="Schneider V."/>
            <person name="Ventura M."/>
            <person name="Kronenberg Z."/>
            <person name="Murali S."/>
            <person name="Gordon D."/>
            <person name="Cantsilieris S."/>
            <person name="Munson K."/>
            <person name="Nelson B."/>
            <person name="Raja A."/>
            <person name="Underwood J."/>
            <person name="Diekhans M."/>
            <person name="Fiddes I."/>
            <person name="Haussler D."/>
            <person name="Eichler E."/>
        </authorList>
    </citation>
    <scope>NUCLEOTIDE SEQUENCE [LARGE SCALE GENOMIC DNA]</scope>
    <source>
        <strain evidence="2">Susie</strain>
    </source>
</reference>
<dbReference type="AlphaFoldDB" id="A0A2J8T0I3"/>
<organism evidence="2">
    <name type="scientific">Pongo abelii</name>
    <name type="common">Sumatran orangutan</name>
    <name type="synonym">Pongo pygmaeus abelii</name>
    <dbReference type="NCBI Taxonomy" id="9601"/>
    <lineage>
        <taxon>Eukaryota</taxon>
        <taxon>Metazoa</taxon>
        <taxon>Chordata</taxon>
        <taxon>Craniata</taxon>
        <taxon>Vertebrata</taxon>
        <taxon>Euteleostomi</taxon>
        <taxon>Mammalia</taxon>
        <taxon>Eutheria</taxon>
        <taxon>Euarchontoglires</taxon>
        <taxon>Primates</taxon>
        <taxon>Haplorrhini</taxon>
        <taxon>Catarrhini</taxon>
        <taxon>Hominidae</taxon>
        <taxon>Pongo</taxon>
    </lineage>
</organism>
<sequence length="86" mass="9807">MDALDIWCRRPGTGRLLRKRGPLSSPSLHEEIHLRPRVLRPAQGIPYQLQIGQECQVSEPKPAPVHPDGLRKLQNHKRSENGQFLT</sequence>
<proteinExistence type="predicted"/>